<comment type="caution">
    <text evidence="1">The sequence shown here is derived from an EMBL/GenBank/DDBJ whole genome shotgun (WGS) entry which is preliminary data.</text>
</comment>
<name>A0A419W415_9BACT</name>
<protein>
    <submittedName>
        <fullName evidence="1">Uncharacterized protein</fullName>
    </submittedName>
</protein>
<evidence type="ECO:0000313" key="2">
    <source>
        <dbReference type="Proteomes" id="UP000283387"/>
    </source>
</evidence>
<evidence type="ECO:0000313" key="1">
    <source>
        <dbReference type="EMBL" id="RKD90190.1"/>
    </source>
</evidence>
<sequence>MWNFCKVGSLIVAPFKCPPAGRAVHFVLIQNEPKDQDCPRQLLRTVHYQHSMPDAYASHFRVFVHPDSSGLRAVVRFERVHSLNAADSPIRLFVRNIKMRCITPIADDPRFSIFLPRAMHGAIAYAPLGLPVASSA</sequence>
<dbReference type="Proteomes" id="UP000283387">
    <property type="component" value="Unassembled WGS sequence"/>
</dbReference>
<dbReference type="AlphaFoldDB" id="A0A419W415"/>
<gene>
    <name evidence="1" type="ORF">BC643_0526</name>
</gene>
<dbReference type="EMBL" id="RAPN01000001">
    <property type="protein sequence ID" value="RKD90190.1"/>
    <property type="molecule type" value="Genomic_DNA"/>
</dbReference>
<keyword evidence="2" id="KW-1185">Reference proteome</keyword>
<proteinExistence type="predicted"/>
<organism evidence="1 2">
    <name type="scientific">Mangrovibacterium diazotrophicum</name>
    <dbReference type="NCBI Taxonomy" id="1261403"/>
    <lineage>
        <taxon>Bacteria</taxon>
        <taxon>Pseudomonadati</taxon>
        <taxon>Bacteroidota</taxon>
        <taxon>Bacteroidia</taxon>
        <taxon>Marinilabiliales</taxon>
        <taxon>Prolixibacteraceae</taxon>
        <taxon>Mangrovibacterium</taxon>
    </lineage>
</organism>
<accession>A0A419W415</accession>
<reference evidence="1 2" key="1">
    <citation type="submission" date="2018-09" db="EMBL/GenBank/DDBJ databases">
        <title>Genomic Encyclopedia of Archaeal and Bacterial Type Strains, Phase II (KMG-II): from individual species to whole genera.</title>
        <authorList>
            <person name="Goeker M."/>
        </authorList>
    </citation>
    <scope>NUCLEOTIDE SEQUENCE [LARGE SCALE GENOMIC DNA]</scope>
    <source>
        <strain evidence="1 2">DSM 27148</strain>
    </source>
</reference>